<evidence type="ECO:0000259" key="4">
    <source>
        <dbReference type="PROSITE" id="PS50893"/>
    </source>
</evidence>
<reference evidence="5 6" key="1">
    <citation type="submission" date="2018-01" db="EMBL/GenBank/DDBJ databases">
        <title>Genomic Encyclopedia of Archaeal and Bacterial Type Strains, Phase II (KMG-II): from individual species to whole genera.</title>
        <authorList>
            <person name="Goeker M."/>
        </authorList>
    </citation>
    <scope>NUCLEOTIDE SEQUENCE [LARGE SCALE GENOMIC DNA]</scope>
    <source>
        <strain evidence="5 6">DSM 12048</strain>
    </source>
</reference>
<dbReference type="Gene3D" id="3.40.50.300">
    <property type="entry name" value="P-loop containing nucleotide triphosphate hydrolases"/>
    <property type="match status" value="1"/>
</dbReference>
<dbReference type="InterPro" id="IPR003439">
    <property type="entry name" value="ABC_transporter-like_ATP-bd"/>
</dbReference>
<dbReference type="Proteomes" id="UP000239736">
    <property type="component" value="Unassembled WGS sequence"/>
</dbReference>
<keyword evidence="1" id="KW-0813">Transport</keyword>
<sequence length="236" mass="25864">MDSMTLLETHDLTRHFDGIRAVDGVDLSLRQGEIHALIGPNGAGKTTLVSLLSGRIRAQSGRILFQGRDITAMPAHRRVRLGIAYTFQITQIYRALTVFDNVALAVQWQRPANAAAMVMEALERVGLQAERDAIAGTLSYGHQRLLELAMGLALNPRLLILDEPTQGLAESEIARFDAIVRSVVPQATVLLIEHNMDVVMRLAQRITVLDLGRVLATGTPEEIRANRAVQAAYLGE</sequence>
<dbReference type="SMART" id="SM00382">
    <property type="entry name" value="AAA"/>
    <property type="match status" value="1"/>
</dbReference>
<keyword evidence="2" id="KW-0547">Nucleotide-binding</keyword>
<evidence type="ECO:0000256" key="2">
    <source>
        <dbReference type="ARBA" id="ARBA00022741"/>
    </source>
</evidence>
<dbReference type="InterPro" id="IPR051120">
    <property type="entry name" value="ABC_AA/LPS_Transport"/>
</dbReference>
<keyword evidence="6" id="KW-1185">Reference proteome</keyword>
<organism evidence="5 6">
    <name type="scientific">Albidovulum inexpectatum</name>
    <dbReference type="NCBI Taxonomy" id="196587"/>
    <lineage>
        <taxon>Bacteria</taxon>
        <taxon>Pseudomonadati</taxon>
        <taxon>Pseudomonadota</taxon>
        <taxon>Alphaproteobacteria</taxon>
        <taxon>Rhodobacterales</taxon>
        <taxon>Paracoccaceae</taxon>
        <taxon>Albidovulum</taxon>
    </lineage>
</organism>
<dbReference type="SUPFAM" id="SSF52540">
    <property type="entry name" value="P-loop containing nucleoside triphosphate hydrolases"/>
    <property type="match status" value="1"/>
</dbReference>
<protein>
    <submittedName>
        <fullName evidence="5">Amino acid/amide ABC transporter ATP-binding protein 1 (HAAT family)</fullName>
    </submittedName>
</protein>
<feature type="domain" description="ABC transporter" evidence="4">
    <location>
        <begin position="7"/>
        <end position="236"/>
    </location>
</feature>
<name>A0A2S5JLF1_9RHOB</name>
<dbReference type="InterPro" id="IPR032823">
    <property type="entry name" value="BCA_ABC_TP_C"/>
</dbReference>
<dbReference type="GO" id="GO:0005524">
    <property type="term" value="F:ATP binding"/>
    <property type="evidence" value="ECO:0007669"/>
    <property type="project" value="UniProtKB-KW"/>
</dbReference>
<dbReference type="Pfam" id="PF00005">
    <property type="entry name" value="ABC_tran"/>
    <property type="match status" value="1"/>
</dbReference>
<proteinExistence type="predicted"/>
<evidence type="ECO:0000256" key="1">
    <source>
        <dbReference type="ARBA" id="ARBA00022448"/>
    </source>
</evidence>
<evidence type="ECO:0000313" key="6">
    <source>
        <dbReference type="Proteomes" id="UP000239736"/>
    </source>
</evidence>
<accession>A0A2S5JLF1</accession>
<dbReference type="Pfam" id="PF12399">
    <property type="entry name" value="BCA_ABC_TP_C"/>
    <property type="match status" value="1"/>
</dbReference>
<dbReference type="EMBL" id="PRDS01000001">
    <property type="protein sequence ID" value="PPB82319.1"/>
    <property type="molecule type" value="Genomic_DNA"/>
</dbReference>
<dbReference type="InterPro" id="IPR003593">
    <property type="entry name" value="AAA+_ATPase"/>
</dbReference>
<dbReference type="GO" id="GO:0016887">
    <property type="term" value="F:ATP hydrolysis activity"/>
    <property type="evidence" value="ECO:0007669"/>
    <property type="project" value="InterPro"/>
</dbReference>
<dbReference type="GO" id="GO:0005886">
    <property type="term" value="C:plasma membrane"/>
    <property type="evidence" value="ECO:0007669"/>
    <property type="project" value="TreeGrafter"/>
</dbReference>
<evidence type="ECO:0000313" key="5">
    <source>
        <dbReference type="EMBL" id="PPB82319.1"/>
    </source>
</evidence>
<dbReference type="PANTHER" id="PTHR45772">
    <property type="entry name" value="CONSERVED COMPONENT OF ABC TRANSPORTER FOR NATURAL AMINO ACIDS-RELATED"/>
    <property type="match status" value="1"/>
</dbReference>
<dbReference type="InterPro" id="IPR027417">
    <property type="entry name" value="P-loop_NTPase"/>
</dbReference>
<comment type="caution">
    <text evidence="5">The sequence shown here is derived from an EMBL/GenBank/DDBJ whole genome shotgun (WGS) entry which is preliminary data.</text>
</comment>
<evidence type="ECO:0000256" key="3">
    <source>
        <dbReference type="ARBA" id="ARBA00022840"/>
    </source>
</evidence>
<dbReference type="CDD" id="cd03219">
    <property type="entry name" value="ABC_Mj1267_LivG_branched"/>
    <property type="match status" value="1"/>
</dbReference>
<dbReference type="PANTHER" id="PTHR45772:SF3">
    <property type="entry name" value="ABC TRANSPORTER ATP-BINDING PROTEIN"/>
    <property type="match status" value="1"/>
</dbReference>
<keyword evidence="3 5" id="KW-0067">ATP-binding</keyword>
<dbReference type="AlphaFoldDB" id="A0A2S5JLF1"/>
<gene>
    <name evidence="5" type="ORF">LV82_00247</name>
</gene>
<dbReference type="PROSITE" id="PS50893">
    <property type="entry name" value="ABC_TRANSPORTER_2"/>
    <property type="match status" value="1"/>
</dbReference>